<dbReference type="Proteomes" id="UP000235786">
    <property type="component" value="Unassembled WGS sequence"/>
</dbReference>
<dbReference type="AlphaFoldDB" id="A0A2J6R7Z8"/>
<protein>
    <submittedName>
        <fullName evidence="2">Uncharacterized protein</fullName>
    </submittedName>
</protein>
<evidence type="ECO:0000313" key="2">
    <source>
        <dbReference type="EMBL" id="PMD34618.1"/>
    </source>
</evidence>
<dbReference type="PANTHER" id="PTHR37540">
    <property type="entry name" value="TRANSCRIPTION FACTOR (ACR-2), PUTATIVE-RELATED-RELATED"/>
    <property type="match status" value="1"/>
</dbReference>
<dbReference type="OrthoDB" id="3469466at2759"/>
<accession>A0A2J6R7Z8</accession>
<evidence type="ECO:0000256" key="1">
    <source>
        <dbReference type="SAM" id="MobiDB-lite"/>
    </source>
</evidence>
<keyword evidence="3" id="KW-1185">Reference proteome</keyword>
<feature type="region of interest" description="Disordered" evidence="1">
    <location>
        <begin position="1"/>
        <end position="40"/>
    </location>
</feature>
<gene>
    <name evidence="2" type="ORF">L207DRAFT_570297</name>
</gene>
<evidence type="ECO:0000313" key="3">
    <source>
        <dbReference type="Proteomes" id="UP000235786"/>
    </source>
</evidence>
<dbReference type="PANTHER" id="PTHR37540:SF10">
    <property type="entry name" value="SIGMA-70 REGION 2 FAMILY PROTEIN"/>
    <property type="match status" value="1"/>
</dbReference>
<name>A0A2J6R7Z8_HYAVF</name>
<reference evidence="2 3" key="1">
    <citation type="submission" date="2016-04" db="EMBL/GenBank/DDBJ databases">
        <title>A degradative enzymes factory behind the ericoid mycorrhizal symbiosis.</title>
        <authorList>
            <consortium name="DOE Joint Genome Institute"/>
            <person name="Martino E."/>
            <person name="Morin E."/>
            <person name="Grelet G."/>
            <person name="Kuo A."/>
            <person name="Kohler A."/>
            <person name="Daghino S."/>
            <person name="Barry K."/>
            <person name="Choi C."/>
            <person name="Cichocki N."/>
            <person name="Clum A."/>
            <person name="Copeland A."/>
            <person name="Hainaut M."/>
            <person name="Haridas S."/>
            <person name="Labutti K."/>
            <person name="Lindquist E."/>
            <person name="Lipzen A."/>
            <person name="Khouja H.-R."/>
            <person name="Murat C."/>
            <person name="Ohm R."/>
            <person name="Olson A."/>
            <person name="Spatafora J."/>
            <person name="Veneault-Fourrey C."/>
            <person name="Henrissat B."/>
            <person name="Grigoriev I."/>
            <person name="Martin F."/>
            <person name="Perotto S."/>
        </authorList>
    </citation>
    <scope>NUCLEOTIDE SEQUENCE [LARGE SCALE GENOMIC DNA]</scope>
    <source>
        <strain evidence="2 3">F</strain>
    </source>
</reference>
<feature type="compositionally biased region" description="Polar residues" evidence="1">
    <location>
        <begin position="1"/>
        <end position="38"/>
    </location>
</feature>
<feature type="region of interest" description="Disordered" evidence="1">
    <location>
        <begin position="52"/>
        <end position="79"/>
    </location>
</feature>
<dbReference type="EMBL" id="KZ613953">
    <property type="protein sequence ID" value="PMD34618.1"/>
    <property type="molecule type" value="Genomic_DNA"/>
</dbReference>
<organism evidence="2 3">
    <name type="scientific">Hyaloscypha variabilis (strain UAMH 11265 / GT02V1 / F)</name>
    <name type="common">Meliniomyces variabilis</name>
    <dbReference type="NCBI Taxonomy" id="1149755"/>
    <lineage>
        <taxon>Eukaryota</taxon>
        <taxon>Fungi</taxon>
        <taxon>Dikarya</taxon>
        <taxon>Ascomycota</taxon>
        <taxon>Pezizomycotina</taxon>
        <taxon>Leotiomycetes</taxon>
        <taxon>Helotiales</taxon>
        <taxon>Hyaloscyphaceae</taxon>
        <taxon>Hyaloscypha</taxon>
        <taxon>Hyaloscypha variabilis</taxon>
    </lineage>
</organism>
<proteinExistence type="predicted"/>
<dbReference type="STRING" id="1149755.A0A2J6R7Z8"/>
<feature type="compositionally biased region" description="Basic residues" evidence="1">
    <location>
        <begin position="52"/>
        <end position="67"/>
    </location>
</feature>
<sequence length="614" mass="66771">MESSGGSKSGPASRQPAQERISTSTQFVFVDQTDNSPESRVLNRLRIRSQARSHAGKAFKEKHKTGQRHSNSYSYDLANGEPSLFPGDASSSEGIDPVVGSSTVAATNATWVSQSPGHSGNLEDCCYACGSKIDPISPRLPETEARMNVTSRQQLLGALPSPCGLLGAGRVDPFMVFPLESSDPDVHELIDLEATYVIPGLCPDDHPRHGPNAVNSVAKAWLSTAVNFPFYVNILLFAACIQREILRGSDIRIISAQALSYKVNAIRLLNEVLANGKQALTDQVILTILGLLGHEAIEFTEEKTKPFQSPLQSAGLLHIFGGLQHVSGHLQAIMNLFALRGGIEPITMPGLADCLILVEISSILNSSFVLNPVFPPLRYHEPYITEVKGWATSPLRSKHTLGTALSRLPGCSITPAMLGVLESMAAITMAIDHYLQGKPAGLTLGQIVRTRTGIQKLLLFLPPAKEDDRIVSSEKSSLYECCRLTALIFSVAVIFPIPNTYNVLQNLVRRLKAAIEVVHIASCEAEYWEIYLWILVIGGIAALGKPERDWFVTQLAFLGIGTLGLDWEGTEVVMRTFLWLDSACSSSGRLLWDEVVKISGLCLDHGKLRGRVAM</sequence>